<proteinExistence type="predicted"/>
<sequence length="228" mass="25815">MDLWKLFEKQLRKEAEAADDFIRAIKTMYGRTELSDFSQLKASDLRDSLEHVHGTKRRSKPIHMKIKDAGHILRCAKEVMKHSGTIEKSSLRPKKPKVPQIIQDLAKIGLPRTLAAKLKRSKINTFSDIRHIASAQKLAKKLNITNAQAKTLSNHAHLDLVSNDPVARKKLIQKGYISMEKLARTPISRLKSALPDVKLKEIEKIKAKARRARAYSPDLCHGCFSKGK</sequence>
<organism evidence="1 2">
    <name type="scientific">Candidatus Scalindua japonica</name>
    <dbReference type="NCBI Taxonomy" id="1284222"/>
    <lineage>
        <taxon>Bacteria</taxon>
        <taxon>Pseudomonadati</taxon>
        <taxon>Planctomycetota</taxon>
        <taxon>Candidatus Brocadiia</taxon>
        <taxon>Candidatus Brocadiales</taxon>
        <taxon>Candidatus Scalinduaceae</taxon>
        <taxon>Candidatus Scalindua</taxon>
    </lineage>
</organism>
<accession>A0A286U0B7</accession>
<keyword evidence="2" id="KW-1185">Reference proteome</keyword>
<gene>
    <name evidence="1" type="ORF">SCALIN_C25_0011</name>
</gene>
<reference evidence="2" key="1">
    <citation type="journal article" date="2017" name="Environ. Microbiol. Rep.">
        <title>Genetic Diversity of Marine Anaerobic Ammonium-Oxidizing Bacteria as Revealed by Genomic and Proteomic Analyses of 'Candidatus Scalindua japonica'.</title>
        <authorList>
            <person name="Oshiki M."/>
            <person name="Mizuto K."/>
            <person name="Kimura Z."/>
            <person name="Kindaichi T."/>
            <person name="Satoh H."/>
            <person name="Okabe S."/>
        </authorList>
    </citation>
    <scope>NUCLEOTIDE SEQUENCE [LARGE SCALE GENOMIC DNA]</scope>
    <source>
        <strain evidence="2">husup-a2</strain>
    </source>
</reference>
<comment type="caution">
    <text evidence="1">The sequence shown here is derived from an EMBL/GenBank/DDBJ whole genome shotgun (WGS) entry which is preliminary data.</text>
</comment>
<dbReference type="Proteomes" id="UP000218542">
    <property type="component" value="Unassembled WGS sequence"/>
</dbReference>
<dbReference type="AlphaFoldDB" id="A0A286U0B7"/>
<protein>
    <submittedName>
        <fullName evidence="1">3-dehydroquinate dehydratase</fullName>
    </submittedName>
</protein>
<evidence type="ECO:0000313" key="2">
    <source>
        <dbReference type="Proteomes" id="UP000218542"/>
    </source>
</evidence>
<evidence type="ECO:0000313" key="1">
    <source>
        <dbReference type="EMBL" id="GAX61564.1"/>
    </source>
</evidence>
<name>A0A286U0B7_9BACT</name>
<dbReference type="EMBL" id="BAOS01000025">
    <property type="protein sequence ID" value="GAX61564.1"/>
    <property type="molecule type" value="Genomic_DNA"/>
</dbReference>
<dbReference type="RefSeq" id="WP_096894953.1">
    <property type="nucleotide sequence ID" value="NZ_BAOS01000025.1"/>
</dbReference>